<organism evidence="7 8">
    <name type="scientific">Agrobacterium larrymoorei</name>
    <dbReference type="NCBI Taxonomy" id="160699"/>
    <lineage>
        <taxon>Bacteria</taxon>
        <taxon>Pseudomonadati</taxon>
        <taxon>Pseudomonadota</taxon>
        <taxon>Alphaproteobacteria</taxon>
        <taxon>Hyphomicrobiales</taxon>
        <taxon>Rhizobiaceae</taxon>
        <taxon>Rhizobium/Agrobacterium group</taxon>
        <taxon>Agrobacterium</taxon>
    </lineage>
</organism>
<evidence type="ECO:0000256" key="5">
    <source>
        <dbReference type="ARBA" id="ARBA00022734"/>
    </source>
</evidence>
<sequence length="206" mass="23020">MQNVIVGSVLFLCSLPVIGGGMRIASDFRPKSVSPIVLDVSQEPLWTAEVKRVDPREQAYERLPPAFIDAPKLLASHSGSRSEPLNRGGTPLMEITAETDVEAKADEWCSNRYRSYLKVDKSYQPFGGGPRQRCIPPTEVAQPETGQQVALLDDNHVASCMSRYRSYRVEDNSYQPFSGPRRQCQPGSQMAYEHYRRVSLAQQASN</sequence>
<dbReference type="Proteomes" id="UP001255601">
    <property type="component" value="Unassembled WGS sequence"/>
</dbReference>
<proteinExistence type="inferred from homology"/>
<dbReference type="InterPro" id="IPR012413">
    <property type="entry name" value="BA14K"/>
</dbReference>
<dbReference type="EMBL" id="JAVIZC010000001">
    <property type="protein sequence ID" value="MDR6101686.1"/>
    <property type="molecule type" value="Genomic_DNA"/>
</dbReference>
<evidence type="ECO:0000256" key="4">
    <source>
        <dbReference type="ARBA" id="ARBA00022475"/>
    </source>
</evidence>
<keyword evidence="4" id="KW-1003">Cell membrane</keyword>
<evidence type="ECO:0000256" key="1">
    <source>
        <dbReference type="ARBA" id="ARBA00004167"/>
    </source>
</evidence>
<evidence type="ECO:0000256" key="6">
    <source>
        <dbReference type="ARBA" id="ARBA00025321"/>
    </source>
</evidence>
<keyword evidence="5" id="KW-0430">Lectin</keyword>
<keyword evidence="4" id="KW-0472">Membrane</keyword>
<dbReference type="GO" id="GO:0016020">
    <property type="term" value="C:membrane"/>
    <property type="evidence" value="ECO:0007669"/>
    <property type="project" value="UniProtKB-SubCell"/>
</dbReference>
<gene>
    <name evidence="7" type="ORF">QE369_001864</name>
</gene>
<evidence type="ECO:0000256" key="2">
    <source>
        <dbReference type="ARBA" id="ARBA00010270"/>
    </source>
</evidence>
<dbReference type="RefSeq" id="WP_309770540.1">
    <property type="nucleotide sequence ID" value="NZ_JAVIZC010000001.1"/>
</dbReference>
<comment type="function">
    <text evidence="6">Has immunoglobulin-binding and hemagglutination properties, and can bind to mannose. Essential for virulence. May be involved in LPS biosynthesis or polysaccharide transport.</text>
</comment>
<comment type="caution">
    <text evidence="7">The sequence shown here is derived from an EMBL/GenBank/DDBJ whole genome shotgun (WGS) entry which is preliminary data.</text>
</comment>
<name>A0AAJ2B8X3_9HYPH</name>
<evidence type="ECO:0000313" key="8">
    <source>
        <dbReference type="Proteomes" id="UP001255601"/>
    </source>
</evidence>
<evidence type="ECO:0000256" key="3">
    <source>
        <dbReference type="ARBA" id="ARBA00020552"/>
    </source>
</evidence>
<evidence type="ECO:0000313" key="7">
    <source>
        <dbReference type="EMBL" id="MDR6101686.1"/>
    </source>
</evidence>
<dbReference type="Pfam" id="PF07886">
    <property type="entry name" value="BA14K"/>
    <property type="match status" value="2"/>
</dbReference>
<comment type="subcellular location">
    <subcellularLocation>
        <location evidence="1">Membrane</location>
        <topology evidence="1">Single-pass membrane protein</topology>
    </subcellularLocation>
</comment>
<comment type="similarity">
    <text evidence="2">Belongs to the BA14k family.</text>
</comment>
<reference evidence="7" key="1">
    <citation type="submission" date="2023-08" db="EMBL/GenBank/DDBJ databases">
        <title>Functional and genomic diversity of the sorghum phyllosphere microbiome.</title>
        <authorList>
            <person name="Shade A."/>
        </authorList>
    </citation>
    <scope>NUCLEOTIDE SEQUENCE</scope>
    <source>
        <strain evidence="7">SORGH_AS_0974</strain>
    </source>
</reference>
<protein>
    <recommendedName>
        <fullName evidence="3">Lectin-like protein BA14k</fullName>
    </recommendedName>
</protein>
<dbReference type="AlphaFoldDB" id="A0AAJ2B8X3"/>
<accession>A0AAJ2B8X3</accession>
<dbReference type="GO" id="GO:0030246">
    <property type="term" value="F:carbohydrate binding"/>
    <property type="evidence" value="ECO:0007669"/>
    <property type="project" value="UniProtKB-KW"/>
</dbReference>